<dbReference type="GO" id="GO:0008009">
    <property type="term" value="F:chemokine activity"/>
    <property type="evidence" value="ECO:0007669"/>
    <property type="project" value="InterPro"/>
</dbReference>
<dbReference type="Proteomes" id="UP000694568">
    <property type="component" value="Unplaced"/>
</dbReference>
<dbReference type="Gene3D" id="2.40.50.40">
    <property type="match status" value="1"/>
</dbReference>
<proteinExistence type="predicted"/>
<dbReference type="AlphaFoldDB" id="A0A8D0AN42"/>
<dbReference type="GO" id="GO:0006955">
    <property type="term" value="P:immune response"/>
    <property type="evidence" value="ECO:0007669"/>
    <property type="project" value="InterPro"/>
</dbReference>
<dbReference type="InterPro" id="IPR036048">
    <property type="entry name" value="Interleukin_8-like_sf"/>
</dbReference>
<sequence>MPFSFHYGLSLMCLIILLTQVCPHCDLPGPRSPAGPIPSCCMTANNATINEPVNACFVHYEHTFPHCKIHAYILRTKNDDRCVDPTAWWLQQRLKKLEARGICCKIL</sequence>
<feature type="chain" id="PRO_5034259069" description="Chemokine interleukin-8-like domain-containing protein" evidence="2">
    <location>
        <begin position="24"/>
        <end position="107"/>
    </location>
</feature>
<reference evidence="4" key="2">
    <citation type="submission" date="2025-09" db="UniProtKB">
        <authorList>
            <consortium name="Ensembl"/>
        </authorList>
    </citation>
    <scope>IDENTIFICATION</scope>
</reference>
<dbReference type="GeneTree" id="ENSGT00940000177288"/>
<dbReference type="CTD" id="100331911"/>
<evidence type="ECO:0000313" key="4">
    <source>
        <dbReference type="Ensembl" id="ENSSLUP00000053674.1"/>
    </source>
</evidence>
<dbReference type="InterPro" id="IPR001811">
    <property type="entry name" value="Chemokine_IL8-like_dom"/>
</dbReference>
<evidence type="ECO:0000256" key="2">
    <source>
        <dbReference type="SAM" id="SignalP"/>
    </source>
</evidence>
<keyword evidence="2" id="KW-0732">Signal</keyword>
<feature type="domain" description="Chemokine interleukin-8-like" evidence="3">
    <location>
        <begin position="39"/>
        <end position="97"/>
    </location>
</feature>
<dbReference type="RefSeq" id="XP_035853510.1">
    <property type="nucleotide sequence ID" value="XM_035997617.1"/>
</dbReference>
<feature type="signal peptide" evidence="2">
    <location>
        <begin position="1"/>
        <end position="23"/>
    </location>
</feature>
<evidence type="ECO:0000259" key="3">
    <source>
        <dbReference type="Pfam" id="PF00048"/>
    </source>
</evidence>
<protein>
    <recommendedName>
        <fullName evidence="3">Chemokine interleukin-8-like domain-containing protein</fullName>
    </recommendedName>
</protein>
<dbReference type="GeneID" id="118494258"/>
<dbReference type="Ensembl" id="ENSSLUT00000055251.1">
    <property type="protein sequence ID" value="ENSSLUP00000053674.1"/>
    <property type="gene ID" value="ENSSLUG00000023253.1"/>
</dbReference>
<organism evidence="4 5">
    <name type="scientific">Sander lucioperca</name>
    <name type="common">Pike-perch</name>
    <name type="synonym">Perca lucioperca</name>
    <dbReference type="NCBI Taxonomy" id="283035"/>
    <lineage>
        <taxon>Eukaryota</taxon>
        <taxon>Metazoa</taxon>
        <taxon>Chordata</taxon>
        <taxon>Craniata</taxon>
        <taxon>Vertebrata</taxon>
        <taxon>Euteleostomi</taxon>
        <taxon>Actinopterygii</taxon>
        <taxon>Neopterygii</taxon>
        <taxon>Teleostei</taxon>
        <taxon>Neoteleostei</taxon>
        <taxon>Acanthomorphata</taxon>
        <taxon>Eupercaria</taxon>
        <taxon>Perciformes</taxon>
        <taxon>Percoidei</taxon>
        <taxon>Percidae</taxon>
        <taxon>Luciopercinae</taxon>
        <taxon>Sander</taxon>
    </lineage>
</organism>
<keyword evidence="5" id="KW-1185">Reference proteome</keyword>
<dbReference type="Pfam" id="PF00048">
    <property type="entry name" value="IL8"/>
    <property type="match status" value="1"/>
</dbReference>
<keyword evidence="1" id="KW-0202">Cytokine</keyword>
<gene>
    <name evidence="4" type="primary">ccl34b.8</name>
</gene>
<accession>A0A8D0AN42</accession>
<evidence type="ECO:0000313" key="5">
    <source>
        <dbReference type="Proteomes" id="UP000694568"/>
    </source>
</evidence>
<name>A0A8D0AN42_SANLU</name>
<dbReference type="GO" id="GO:0005615">
    <property type="term" value="C:extracellular space"/>
    <property type="evidence" value="ECO:0007669"/>
    <property type="project" value="UniProtKB-KW"/>
</dbReference>
<reference evidence="4" key="1">
    <citation type="submission" date="2025-08" db="UniProtKB">
        <authorList>
            <consortium name="Ensembl"/>
        </authorList>
    </citation>
    <scope>IDENTIFICATION</scope>
</reference>
<dbReference type="SUPFAM" id="SSF54117">
    <property type="entry name" value="Interleukin 8-like chemokines"/>
    <property type="match status" value="1"/>
</dbReference>
<evidence type="ECO:0000256" key="1">
    <source>
        <dbReference type="ARBA" id="ARBA00022514"/>
    </source>
</evidence>